<proteinExistence type="predicted"/>
<gene>
    <name evidence="1" type="ORF">NDU88_000079</name>
</gene>
<comment type="caution">
    <text evidence="1">The sequence shown here is derived from an EMBL/GenBank/DDBJ whole genome shotgun (WGS) entry which is preliminary data.</text>
</comment>
<reference evidence="1" key="1">
    <citation type="journal article" date="2022" name="bioRxiv">
        <title>Sequencing and chromosome-scale assembly of the giantPleurodeles waltlgenome.</title>
        <authorList>
            <person name="Brown T."/>
            <person name="Elewa A."/>
            <person name="Iarovenko S."/>
            <person name="Subramanian E."/>
            <person name="Araus A.J."/>
            <person name="Petzold A."/>
            <person name="Susuki M."/>
            <person name="Suzuki K.-i.T."/>
            <person name="Hayashi T."/>
            <person name="Toyoda A."/>
            <person name="Oliveira C."/>
            <person name="Osipova E."/>
            <person name="Leigh N.D."/>
            <person name="Simon A."/>
            <person name="Yun M.H."/>
        </authorList>
    </citation>
    <scope>NUCLEOTIDE SEQUENCE</scope>
    <source>
        <strain evidence="1">20211129_DDA</strain>
        <tissue evidence="1">Liver</tissue>
    </source>
</reference>
<organism evidence="1 2">
    <name type="scientific">Pleurodeles waltl</name>
    <name type="common">Iberian ribbed newt</name>
    <dbReference type="NCBI Taxonomy" id="8319"/>
    <lineage>
        <taxon>Eukaryota</taxon>
        <taxon>Metazoa</taxon>
        <taxon>Chordata</taxon>
        <taxon>Craniata</taxon>
        <taxon>Vertebrata</taxon>
        <taxon>Euteleostomi</taxon>
        <taxon>Amphibia</taxon>
        <taxon>Batrachia</taxon>
        <taxon>Caudata</taxon>
        <taxon>Salamandroidea</taxon>
        <taxon>Salamandridae</taxon>
        <taxon>Pleurodelinae</taxon>
        <taxon>Pleurodeles</taxon>
    </lineage>
</organism>
<dbReference type="Proteomes" id="UP001066276">
    <property type="component" value="Chromosome 1_2"/>
</dbReference>
<evidence type="ECO:0000313" key="1">
    <source>
        <dbReference type="EMBL" id="KAJ1204639.1"/>
    </source>
</evidence>
<keyword evidence="2" id="KW-1185">Reference proteome</keyword>
<evidence type="ECO:0000313" key="2">
    <source>
        <dbReference type="Proteomes" id="UP001066276"/>
    </source>
</evidence>
<dbReference type="AlphaFoldDB" id="A0AAV7VXB6"/>
<protein>
    <submittedName>
        <fullName evidence="1">Uncharacterized protein</fullName>
    </submittedName>
</protein>
<name>A0AAV7VXB6_PLEWA</name>
<sequence>MDQFRLGWREVGGFRPACRGQQVTTPRQQEQPGLTVLLPRPCTTYFCFYGAPRTPNGQNIFVEYLAGAHLQHRSKKGLLCEGFARLL</sequence>
<dbReference type="EMBL" id="JANPWB010000002">
    <property type="protein sequence ID" value="KAJ1204639.1"/>
    <property type="molecule type" value="Genomic_DNA"/>
</dbReference>
<accession>A0AAV7VXB6</accession>